<dbReference type="PROSITE" id="PS50109">
    <property type="entry name" value="HIS_KIN"/>
    <property type="match status" value="1"/>
</dbReference>
<dbReference type="InterPro" id="IPR003594">
    <property type="entry name" value="HATPase_dom"/>
</dbReference>
<dbReference type="EMBL" id="JBHMEY010000007">
    <property type="protein sequence ID" value="MFB9095470.1"/>
    <property type="molecule type" value="Genomic_DNA"/>
</dbReference>
<evidence type="ECO:0000256" key="6">
    <source>
        <dbReference type="ARBA" id="ARBA00022777"/>
    </source>
</evidence>
<dbReference type="Pfam" id="PF07730">
    <property type="entry name" value="HisKA_3"/>
    <property type="match status" value="1"/>
</dbReference>
<comment type="caution">
    <text evidence="11">The sequence shown here is derived from an EMBL/GenBank/DDBJ whole genome shotgun (WGS) entry which is preliminary data.</text>
</comment>
<dbReference type="Proteomes" id="UP001589607">
    <property type="component" value="Unassembled WGS sequence"/>
</dbReference>
<dbReference type="Gene3D" id="1.20.5.1930">
    <property type="match status" value="1"/>
</dbReference>
<keyword evidence="4" id="KW-0808">Transferase</keyword>
<gene>
    <name evidence="11" type="ORF">ACFFVF_02995</name>
</gene>
<evidence type="ECO:0000256" key="3">
    <source>
        <dbReference type="ARBA" id="ARBA00022553"/>
    </source>
</evidence>
<dbReference type="PANTHER" id="PTHR24421">
    <property type="entry name" value="NITRATE/NITRITE SENSOR PROTEIN NARX-RELATED"/>
    <property type="match status" value="1"/>
</dbReference>
<accession>A0ABV5GKU7</accession>
<dbReference type="Pfam" id="PF02518">
    <property type="entry name" value="HATPase_c"/>
    <property type="match status" value="1"/>
</dbReference>
<reference evidence="11 12" key="1">
    <citation type="submission" date="2024-09" db="EMBL/GenBank/DDBJ databases">
        <authorList>
            <person name="Sun Q."/>
            <person name="Mori K."/>
        </authorList>
    </citation>
    <scope>NUCLEOTIDE SEQUENCE [LARGE SCALE GENOMIC DNA]</scope>
    <source>
        <strain evidence="11 12">CECT 7955</strain>
    </source>
</reference>
<keyword evidence="9" id="KW-1133">Transmembrane helix</keyword>
<dbReference type="CDD" id="cd16917">
    <property type="entry name" value="HATPase_UhpB-NarQ-NarX-like"/>
    <property type="match status" value="1"/>
</dbReference>
<feature type="transmembrane region" description="Helical" evidence="9">
    <location>
        <begin position="6"/>
        <end position="28"/>
    </location>
</feature>
<sequence>MGKTEIIVTIILFNLFFILFIVGIIAFIKQYKVKKNEHEVNLLNKEREHQRELLATQLEIQTQTMQYIGREIHDNIGQKLTLASLYTQQLAYENKAPQVNESIENISTIINDSLSELRQLSKSLTDDSIEKSTIRELLEKECQKVHELRKCNVLFVCNTTINSASYQTKSIVLRITQEFIQNSIKHAKCDTITVTLERNESKYVLVLLDDGKGFNIHETKSNGIGLLNMKKRAEMIGGKYYLESNPTIGTKLTIEIPL</sequence>
<keyword evidence="12" id="KW-1185">Reference proteome</keyword>
<dbReference type="EC" id="2.7.13.3" evidence="2"/>
<evidence type="ECO:0000256" key="8">
    <source>
        <dbReference type="ARBA" id="ARBA00023012"/>
    </source>
</evidence>
<evidence type="ECO:0000256" key="7">
    <source>
        <dbReference type="ARBA" id="ARBA00022840"/>
    </source>
</evidence>
<evidence type="ECO:0000313" key="12">
    <source>
        <dbReference type="Proteomes" id="UP001589607"/>
    </source>
</evidence>
<dbReference type="SMART" id="SM00387">
    <property type="entry name" value="HATPase_c"/>
    <property type="match status" value="1"/>
</dbReference>
<dbReference type="PANTHER" id="PTHR24421:SF10">
    <property type="entry name" value="NITRATE_NITRITE SENSOR PROTEIN NARQ"/>
    <property type="match status" value="1"/>
</dbReference>
<keyword evidence="8" id="KW-0902">Two-component regulatory system</keyword>
<dbReference type="InterPro" id="IPR050482">
    <property type="entry name" value="Sensor_HK_TwoCompSys"/>
</dbReference>
<dbReference type="RefSeq" id="WP_236453884.1">
    <property type="nucleotide sequence ID" value="NZ_CBCSGE010000020.1"/>
</dbReference>
<evidence type="ECO:0000313" key="11">
    <source>
        <dbReference type="EMBL" id="MFB9095470.1"/>
    </source>
</evidence>
<evidence type="ECO:0000256" key="5">
    <source>
        <dbReference type="ARBA" id="ARBA00022741"/>
    </source>
</evidence>
<protein>
    <recommendedName>
        <fullName evidence="2">histidine kinase</fullName>
        <ecNumber evidence="2">2.7.13.3</ecNumber>
    </recommendedName>
</protein>
<name>A0ABV5GKU7_9FLAO</name>
<evidence type="ECO:0000256" key="1">
    <source>
        <dbReference type="ARBA" id="ARBA00000085"/>
    </source>
</evidence>
<feature type="domain" description="Histidine kinase" evidence="10">
    <location>
        <begin position="71"/>
        <end position="258"/>
    </location>
</feature>
<dbReference type="SUPFAM" id="SSF55874">
    <property type="entry name" value="ATPase domain of HSP90 chaperone/DNA topoisomerase II/histidine kinase"/>
    <property type="match status" value="1"/>
</dbReference>
<evidence type="ECO:0000256" key="9">
    <source>
        <dbReference type="SAM" id="Phobius"/>
    </source>
</evidence>
<dbReference type="InterPro" id="IPR036890">
    <property type="entry name" value="HATPase_C_sf"/>
</dbReference>
<keyword evidence="7" id="KW-0067">ATP-binding</keyword>
<keyword evidence="3" id="KW-0597">Phosphoprotein</keyword>
<dbReference type="InterPro" id="IPR011712">
    <property type="entry name" value="Sig_transdc_His_kin_sub3_dim/P"/>
</dbReference>
<evidence type="ECO:0000256" key="4">
    <source>
        <dbReference type="ARBA" id="ARBA00022679"/>
    </source>
</evidence>
<proteinExistence type="predicted"/>
<dbReference type="InterPro" id="IPR005467">
    <property type="entry name" value="His_kinase_dom"/>
</dbReference>
<organism evidence="11 12">
    <name type="scientific">Flavobacterium jumunjinense</name>
    <dbReference type="NCBI Taxonomy" id="998845"/>
    <lineage>
        <taxon>Bacteria</taxon>
        <taxon>Pseudomonadati</taxon>
        <taxon>Bacteroidota</taxon>
        <taxon>Flavobacteriia</taxon>
        <taxon>Flavobacteriales</taxon>
        <taxon>Flavobacteriaceae</taxon>
        <taxon>Flavobacterium</taxon>
    </lineage>
</organism>
<evidence type="ECO:0000259" key="10">
    <source>
        <dbReference type="PROSITE" id="PS50109"/>
    </source>
</evidence>
<keyword evidence="9" id="KW-0472">Membrane</keyword>
<keyword evidence="9" id="KW-0812">Transmembrane</keyword>
<comment type="catalytic activity">
    <reaction evidence="1">
        <text>ATP + protein L-histidine = ADP + protein N-phospho-L-histidine.</text>
        <dbReference type="EC" id="2.7.13.3"/>
    </reaction>
</comment>
<dbReference type="GO" id="GO:0016301">
    <property type="term" value="F:kinase activity"/>
    <property type="evidence" value="ECO:0007669"/>
    <property type="project" value="UniProtKB-KW"/>
</dbReference>
<evidence type="ECO:0000256" key="2">
    <source>
        <dbReference type="ARBA" id="ARBA00012438"/>
    </source>
</evidence>
<dbReference type="Gene3D" id="3.30.565.10">
    <property type="entry name" value="Histidine kinase-like ATPase, C-terminal domain"/>
    <property type="match status" value="1"/>
</dbReference>
<keyword evidence="6 11" id="KW-0418">Kinase</keyword>
<keyword evidence="5" id="KW-0547">Nucleotide-binding</keyword>